<dbReference type="Gene3D" id="3.30.1330.30">
    <property type="match status" value="1"/>
</dbReference>
<dbReference type="InterPro" id="IPR004441">
    <property type="entry name" value="rRNA_MeTrfase_TrmH"/>
</dbReference>
<dbReference type="Gene3D" id="3.40.1280.10">
    <property type="match status" value="1"/>
</dbReference>
<evidence type="ECO:0000256" key="2">
    <source>
        <dbReference type="ARBA" id="ARBA00007228"/>
    </source>
</evidence>
<evidence type="ECO:0000256" key="9">
    <source>
        <dbReference type="ARBA" id="ARBA00034881"/>
    </source>
</evidence>
<feature type="region of interest" description="Disordered" evidence="10">
    <location>
        <begin position="583"/>
        <end position="606"/>
    </location>
</feature>
<evidence type="ECO:0000256" key="6">
    <source>
        <dbReference type="ARBA" id="ARBA00022691"/>
    </source>
</evidence>
<dbReference type="GO" id="GO:0003723">
    <property type="term" value="F:RNA binding"/>
    <property type="evidence" value="ECO:0007669"/>
    <property type="project" value="InterPro"/>
</dbReference>
<keyword evidence="8" id="KW-0496">Mitochondrion</keyword>
<feature type="compositionally biased region" description="Low complexity" evidence="10">
    <location>
        <begin position="140"/>
        <end position="151"/>
    </location>
</feature>
<dbReference type="PANTHER" id="PTHR46103:SF1">
    <property type="entry name" value="RRNA METHYLTRANSFERASE 1, MITOCHONDRIAL"/>
    <property type="match status" value="1"/>
</dbReference>
<dbReference type="OrthoDB" id="270651at2759"/>
<dbReference type="InterPro" id="IPR047261">
    <property type="entry name" value="MRM1_MeTrfase_dom"/>
</dbReference>
<comment type="similarity">
    <text evidence="2">Belongs to the class IV-like SAM-binding methyltransferase superfamily. RNA methyltransferase TrmH family.</text>
</comment>
<evidence type="ECO:0000259" key="11">
    <source>
        <dbReference type="SMART" id="SM00967"/>
    </source>
</evidence>
<evidence type="ECO:0000256" key="8">
    <source>
        <dbReference type="ARBA" id="ARBA00023128"/>
    </source>
</evidence>
<keyword evidence="3" id="KW-0698">rRNA processing</keyword>
<dbReference type="Proteomes" id="UP000319257">
    <property type="component" value="Unassembled WGS sequence"/>
</dbReference>
<feature type="compositionally biased region" description="Basic and acidic residues" evidence="10">
    <location>
        <begin position="65"/>
        <end position="74"/>
    </location>
</feature>
<evidence type="ECO:0000256" key="5">
    <source>
        <dbReference type="ARBA" id="ARBA00022679"/>
    </source>
</evidence>
<dbReference type="InterPro" id="IPR013123">
    <property type="entry name" value="SpoU_subst-bd"/>
</dbReference>
<dbReference type="AlphaFoldDB" id="A0A507BEG4"/>
<organism evidence="12 13">
    <name type="scientific">Thyridium curvatum</name>
    <dbReference type="NCBI Taxonomy" id="1093900"/>
    <lineage>
        <taxon>Eukaryota</taxon>
        <taxon>Fungi</taxon>
        <taxon>Dikarya</taxon>
        <taxon>Ascomycota</taxon>
        <taxon>Pezizomycotina</taxon>
        <taxon>Sordariomycetes</taxon>
        <taxon>Sordariomycetidae</taxon>
        <taxon>Thyridiales</taxon>
        <taxon>Thyridiaceae</taxon>
        <taxon>Thyridium</taxon>
    </lineage>
</organism>
<dbReference type="SUPFAM" id="SSF75217">
    <property type="entry name" value="alpha/beta knot"/>
    <property type="match status" value="1"/>
</dbReference>
<reference evidence="12 13" key="1">
    <citation type="submission" date="2019-06" db="EMBL/GenBank/DDBJ databases">
        <title>Draft genome sequence of the filamentous fungus Phialemoniopsis curvata isolated from diesel fuel.</title>
        <authorList>
            <person name="Varaljay V.A."/>
            <person name="Lyon W.J."/>
            <person name="Crouch A.L."/>
            <person name="Drake C.E."/>
            <person name="Hollomon J.M."/>
            <person name="Nadeau L.J."/>
            <person name="Nunn H.S."/>
            <person name="Stevenson B.S."/>
            <person name="Bojanowski C.L."/>
            <person name="Crookes-Goodson W.J."/>
        </authorList>
    </citation>
    <scope>NUCLEOTIDE SEQUENCE [LARGE SCALE GENOMIC DNA]</scope>
    <source>
        <strain evidence="12 13">D216</strain>
    </source>
</reference>
<feature type="compositionally biased region" description="Basic and acidic residues" evidence="10">
    <location>
        <begin position="166"/>
        <end position="177"/>
    </location>
</feature>
<dbReference type="EMBL" id="SKBQ01000001">
    <property type="protein sequence ID" value="TPX15669.1"/>
    <property type="molecule type" value="Genomic_DNA"/>
</dbReference>
<dbReference type="InterPro" id="IPR047182">
    <property type="entry name" value="MRM1"/>
</dbReference>
<feature type="region of interest" description="Disordered" evidence="10">
    <location>
        <begin position="127"/>
        <end position="253"/>
    </location>
</feature>
<evidence type="ECO:0000256" key="3">
    <source>
        <dbReference type="ARBA" id="ARBA00022552"/>
    </source>
</evidence>
<protein>
    <recommendedName>
        <fullName evidence="9">rRNA methyltransferase 1, mitochondrial</fullName>
    </recommendedName>
</protein>
<dbReference type="FunFam" id="3.30.1330.30:FF:000035">
    <property type="entry name" value="TrmH family RNA methyltransferase"/>
    <property type="match status" value="1"/>
</dbReference>
<dbReference type="InParanoid" id="A0A507BEG4"/>
<dbReference type="GeneID" id="41967450"/>
<proteinExistence type="inferred from homology"/>
<dbReference type="InterPro" id="IPR029064">
    <property type="entry name" value="Ribosomal_eL30-like_sf"/>
</dbReference>
<dbReference type="STRING" id="1093900.A0A507BEG4"/>
<evidence type="ECO:0000256" key="10">
    <source>
        <dbReference type="SAM" id="MobiDB-lite"/>
    </source>
</evidence>
<comment type="caution">
    <text evidence="12">The sequence shown here is derived from an EMBL/GenBank/DDBJ whole genome shotgun (WGS) entry which is preliminary data.</text>
</comment>
<keyword evidence="5" id="KW-0808">Transferase</keyword>
<gene>
    <name evidence="12" type="ORF">E0L32_000003</name>
</gene>
<comment type="subcellular location">
    <subcellularLocation>
        <location evidence="1">Mitochondrion</location>
    </subcellularLocation>
</comment>
<dbReference type="RefSeq" id="XP_030997380.1">
    <property type="nucleotide sequence ID" value="XM_031137239.1"/>
</dbReference>
<evidence type="ECO:0000313" key="13">
    <source>
        <dbReference type="Proteomes" id="UP000319257"/>
    </source>
</evidence>
<evidence type="ECO:0000256" key="7">
    <source>
        <dbReference type="ARBA" id="ARBA00022946"/>
    </source>
</evidence>
<dbReference type="CDD" id="cd18105">
    <property type="entry name" value="SpoU-like_MRM1"/>
    <property type="match status" value="1"/>
</dbReference>
<dbReference type="SMART" id="SM00967">
    <property type="entry name" value="SpoU_sub_bind"/>
    <property type="match status" value="1"/>
</dbReference>
<sequence length="606" mass="67082">MLRTYRHPLGFHLSARGFLGQCTTKPVGQLIVRNSSLSAIHRGLRRSERARPQGPQLSRAAQQIVEKRRERREAPPPTFRLLRGKKDITEKTGPETKTRRARFYDPEDGFGKKSLVYQMKSGQLQAQLKELGAKRDSSSRDSSLGSRSAGLRRPERNTTRRLGSAKRGDWEDGKLDVQKSAYGKIERNSQSSDFLDRFSRSDDDTRRQMPRQDGRTYARRDPRADSEGRRTRAGRENRGDTPSRPVKDTPAPVSIPYTTAASQFLYGKSVVEAALQTSRRKLYKLYIYSGANRQNVQRDMVIEKLAQRQGVQIVNIDESGQRMMEKMSLGRPHNGYILEASPLPQQPLASLGEAAKVGGRSGYKIELGHQSSEEAAVNGTADFVPTASSTHKPLVLMLDQVLDPGNLGAILRTASFLGVNAVAISKKSSASLTPVALKASAGACEALTLFSIEAPANFLAQSKKAGWKIYAAVPAATRSTRRKQVDLEDVETSDPLHEDPCVLVVGSEGEGLPRAIKSQADYEVNIPNQSGSGVVDSLNVSVATALLCSSFLKQQTKSLFKEHRQDDLGIWKRKRQFDILDGNKRGARDGTSRIPRDPHFWDPMYG</sequence>
<dbReference type="InterPro" id="IPR029026">
    <property type="entry name" value="tRNA_m1G_MTases_N"/>
</dbReference>
<keyword evidence="4" id="KW-0489">Methyltransferase</keyword>
<name>A0A507BEG4_9PEZI</name>
<dbReference type="InterPro" id="IPR029028">
    <property type="entry name" value="Alpha/beta_knot_MTases"/>
</dbReference>
<dbReference type="SUPFAM" id="SSF55315">
    <property type="entry name" value="L30e-like"/>
    <property type="match status" value="1"/>
</dbReference>
<feature type="compositionally biased region" description="Basic and acidic residues" evidence="10">
    <location>
        <begin position="583"/>
        <end position="600"/>
    </location>
</feature>
<feature type="domain" description="RNA 2-O ribose methyltransferase substrate binding" evidence="11">
    <location>
        <begin position="264"/>
        <end position="346"/>
    </location>
</feature>
<feature type="region of interest" description="Disordered" evidence="10">
    <location>
        <begin position="45"/>
        <end position="106"/>
    </location>
</feature>
<evidence type="ECO:0000256" key="1">
    <source>
        <dbReference type="ARBA" id="ARBA00004173"/>
    </source>
</evidence>
<keyword evidence="13" id="KW-1185">Reference proteome</keyword>
<keyword evidence="6" id="KW-0949">S-adenosyl-L-methionine</keyword>
<feature type="compositionally biased region" description="Basic and acidic residues" evidence="10">
    <location>
        <begin position="194"/>
        <end position="247"/>
    </location>
</feature>
<dbReference type="GO" id="GO:0016435">
    <property type="term" value="F:rRNA (guanine) methyltransferase activity"/>
    <property type="evidence" value="ECO:0007669"/>
    <property type="project" value="TreeGrafter"/>
</dbReference>
<evidence type="ECO:0000313" key="12">
    <source>
        <dbReference type="EMBL" id="TPX15669.1"/>
    </source>
</evidence>
<feature type="compositionally biased region" description="Basic and acidic residues" evidence="10">
    <location>
        <begin position="84"/>
        <end position="106"/>
    </location>
</feature>
<dbReference type="GO" id="GO:0005739">
    <property type="term" value="C:mitochondrion"/>
    <property type="evidence" value="ECO:0007669"/>
    <property type="project" value="UniProtKB-SubCell"/>
</dbReference>
<dbReference type="Pfam" id="PF00588">
    <property type="entry name" value="SpoU_methylase"/>
    <property type="match status" value="1"/>
</dbReference>
<dbReference type="NCBIfam" id="TIGR00186">
    <property type="entry name" value="rRNA_methyl_3"/>
    <property type="match status" value="1"/>
</dbReference>
<keyword evidence="7" id="KW-0809">Transit peptide</keyword>
<dbReference type="InterPro" id="IPR001537">
    <property type="entry name" value="SpoU_MeTrfase"/>
</dbReference>
<dbReference type="PANTHER" id="PTHR46103">
    <property type="entry name" value="RRNA METHYLTRANSFERASE 1, MITOCHONDRIAL"/>
    <property type="match status" value="1"/>
</dbReference>
<accession>A0A507BEG4</accession>
<evidence type="ECO:0000256" key="4">
    <source>
        <dbReference type="ARBA" id="ARBA00022603"/>
    </source>
</evidence>